<proteinExistence type="predicted"/>
<gene>
    <name evidence="2" type="ORF">ILYODFUR_003145</name>
</gene>
<comment type="caution">
    <text evidence="2">The sequence shown here is derived from an EMBL/GenBank/DDBJ whole genome shotgun (WGS) entry which is preliminary data.</text>
</comment>
<name>A0ABV0TJ74_9TELE</name>
<feature type="compositionally biased region" description="Basic and acidic residues" evidence="1">
    <location>
        <begin position="81"/>
        <end position="91"/>
    </location>
</feature>
<evidence type="ECO:0000256" key="1">
    <source>
        <dbReference type="SAM" id="MobiDB-lite"/>
    </source>
</evidence>
<protein>
    <submittedName>
        <fullName evidence="2">Uncharacterized protein</fullName>
    </submittedName>
</protein>
<organism evidence="2 3">
    <name type="scientific">Ilyodon furcidens</name>
    <name type="common">goldbreast splitfin</name>
    <dbReference type="NCBI Taxonomy" id="33524"/>
    <lineage>
        <taxon>Eukaryota</taxon>
        <taxon>Metazoa</taxon>
        <taxon>Chordata</taxon>
        <taxon>Craniata</taxon>
        <taxon>Vertebrata</taxon>
        <taxon>Euteleostomi</taxon>
        <taxon>Actinopterygii</taxon>
        <taxon>Neopterygii</taxon>
        <taxon>Teleostei</taxon>
        <taxon>Neoteleostei</taxon>
        <taxon>Acanthomorphata</taxon>
        <taxon>Ovalentaria</taxon>
        <taxon>Atherinomorphae</taxon>
        <taxon>Cyprinodontiformes</taxon>
        <taxon>Goodeidae</taxon>
        <taxon>Ilyodon</taxon>
    </lineage>
</organism>
<feature type="region of interest" description="Disordered" evidence="1">
    <location>
        <begin position="70"/>
        <end position="99"/>
    </location>
</feature>
<feature type="compositionally biased region" description="Basic residues" evidence="1">
    <location>
        <begin position="70"/>
        <end position="80"/>
    </location>
</feature>
<dbReference type="Proteomes" id="UP001482620">
    <property type="component" value="Unassembled WGS sequence"/>
</dbReference>
<sequence length="99" mass="11800">MAKTRGLWKDIRDKIVDLHNSGMIRQLKESCAERGPLKGFQAGPRQGKHGEGGRWCRELVSFACRLKRRERRKRRRRRRERRSENRNRLPEPHSAQSLL</sequence>
<accession>A0ABV0TJ74</accession>
<reference evidence="2 3" key="1">
    <citation type="submission" date="2021-06" db="EMBL/GenBank/DDBJ databases">
        <authorList>
            <person name="Palmer J.M."/>
        </authorList>
    </citation>
    <scope>NUCLEOTIDE SEQUENCE [LARGE SCALE GENOMIC DNA]</scope>
    <source>
        <strain evidence="3">if_2019</strain>
        <tissue evidence="2">Muscle</tissue>
    </source>
</reference>
<evidence type="ECO:0000313" key="2">
    <source>
        <dbReference type="EMBL" id="MEQ2231683.1"/>
    </source>
</evidence>
<dbReference type="EMBL" id="JAHRIQ010034913">
    <property type="protein sequence ID" value="MEQ2231683.1"/>
    <property type="molecule type" value="Genomic_DNA"/>
</dbReference>
<keyword evidence="3" id="KW-1185">Reference proteome</keyword>
<evidence type="ECO:0000313" key="3">
    <source>
        <dbReference type="Proteomes" id="UP001482620"/>
    </source>
</evidence>